<keyword evidence="2" id="KW-0732">Signal</keyword>
<evidence type="ECO:0000313" key="4">
    <source>
        <dbReference type="EMBL" id="MVB09262.1"/>
    </source>
</evidence>
<dbReference type="OrthoDB" id="1112543at2"/>
<comment type="caution">
    <text evidence="3">The sequence shown here is derived from an EMBL/GenBank/DDBJ whole genome shotgun (WGS) entry which is preliminary data.</text>
</comment>
<proteinExistence type="predicted"/>
<dbReference type="PROSITE" id="PS50005">
    <property type="entry name" value="TPR"/>
    <property type="match status" value="1"/>
</dbReference>
<dbReference type="Proteomes" id="UP000285951">
    <property type="component" value="Unassembled WGS sequence"/>
</dbReference>
<dbReference type="RefSeq" id="WP_156197391.1">
    <property type="nucleotide sequence ID" value="NZ_QTZN02000077.1"/>
</dbReference>
<dbReference type="EMBL" id="WOTW01000077">
    <property type="protein sequence ID" value="MUP40057.1"/>
    <property type="molecule type" value="Genomic_DNA"/>
</dbReference>
<dbReference type="InterPro" id="IPR019734">
    <property type="entry name" value="TPR_rpt"/>
</dbReference>
<protein>
    <recommendedName>
        <fullName evidence="7">Tetratricopeptide repeat protein</fullName>
    </recommendedName>
</protein>
<name>A0A7M4DBM8_9BACT</name>
<organism evidence="3 6">
    <name type="scientific">Labilibaculum euxinus</name>
    <dbReference type="NCBI Taxonomy" id="2686357"/>
    <lineage>
        <taxon>Bacteria</taxon>
        <taxon>Pseudomonadati</taxon>
        <taxon>Bacteroidota</taxon>
        <taxon>Bacteroidia</taxon>
        <taxon>Marinilabiliales</taxon>
        <taxon>Marinifilaceae</taxon>
        <taxon>Labilibaculum</taxon>
    </lineage>
</organism>
<dbReference type="SMART" id="SM00028">
    <property type="entry name" value="TPR"/>
    <property type="match status" value="3"/>
</dbReference>
<feature type="signal peptide" evidence="2">
    <location>
        <begin position="1"/>
        <end position="18"/>
    </location>
</feature>
<evidence type="ECO:0000313" key="6">
    <source>
        <dbReference type="Proteomes" id="UP000462449"/>
    </source>
</evidence>
<sequence>MRKIIILLLTLLSLSVFGQTEIETIKKANDFIAEKKYETAFNLLDKLDPANDKPDVVLLKEDILLNYFVTSIMHQMFALTDINKDEDILDYRGKEGSFSMHMFQVDSILTRLTKIYPTNCKLNKGLADYYYEVHLKYGGRWLKDDKELFPLIQTNFQKAIDGNCADYLSYYVLGYINLVQEKNKECIPYFLKSIELNDKYASSHYNLAYAYLFTDDRENALKYAKNSLDIYNDREYKSDAARMVGQIYTELKDDKNALTYYEMADKIDPENYYNIKPILNLYLKTNNKKANETTKAFFNLAPVNPTIYNDLEEIYFSNKKDNELIDFYKSQSSEFKDDKKVQGSLNFYLARIYLETDKKVAKDYFIKAKQEFEKVFEKDHAVFNAIEEGLEQCEK</sequence>
<evidence type="ECO:0000313" key="3">
    <source>
        <dbReference type="EMBL" id="MUP40057.1"/>
    </source>
</evidence>
<dbReference type="AlphaFoldDB" id="A0A7M4DBM8"/>
<reference evidence="4 5" key="1">
    <citation type="submission" date="2019-11" db="EMBL/GenBank/DDBJ databases">
        <title>Draft genome sequence of Labilibaculum sp. strain SYP isolated from Black Sea.</title>
        <authorList>
            <person name="Yadav S."/>
            <person name="Villanueva L."/>
        </authorList>
    </citation>
    <scope>NUCLEOTIDE SEQUENCE [LARGE SCALE GENOMIC DNA]</scope>
    <source>
        <strain evidence="4 5">44</strain>
    </source>
</reference>
<evidence type="ECO:0008006" key="7">
    <source>
        <dbReference type="Google" id="ProtNLM"/>
    </source>
</evidence>
<dbReference type="Pfam" id="PF13181">
    <property type="entry name" value="TPR_8"/>
    <property type="match status" value="3"/>
</dbReference>
<evidence type="ECO:0000313" key="5">
    <source>
        <dbReference type="Proteomes" id="UP000285951"/>
    </source>
</evidence>
<feature type="chain" id="PRO_5029909891" description="Tetratricopeptide repeat protein" evidence="2">
    <location>
        <begin position="19"/>
        <end position="395"/>
    </location>
</feature>
<dbReference type="EMBL" id="QTZN02000077">
    <property type="protein sequence ID" value="MVB09262.1"/>
    <property type="molecule type" value="Genomic_DNA"/>
</dbReference>
<dbReference type="Gene3D" id="1.25.40.10">
    <property type="entry name" value="Tetratricopeptide repeat domain"/>
    <property type="match status" value="1"/>
</dbReference>
<gene>
    <name evidence="4" type="ORF">DWB62_019800</name>
    <name evidence="3" type="ORF">GNY23_19800</name>
</gene>
<evidence type="ECO:0000256" key="2">
    <source>
        <dbReference type="SAM" id="SignalP"/>
    </source>
</evidence>
<dbReference type="Proteomes" id="UP000462449">
    <property type="component" value="Unassembled WGS sequence"/>
</dbReference>
<accession>A0A7M4DBM8</accession>
<dbReference type="InterPro" id="IPR011990">
    <property type="entry name" value="TPR-like_helical_dom_sf"/>
</dbReference>
<keyword evidence="1" id="KW-0802">TPR repeat</keyword>
<feature type="repeat" description="TPR" evidence="1">
    <location>
        <begin position="238"/>
        <end position="271"/>
    </location>
</feature>
<dbReference type="SUPFAM" id="SSF48452">
    <property type="entry name" value="TPR-like"/>
    <property type="match status" value="1"/>
</dbReference>
<evidence type="ECO:0000256" key="1">
    <source>
        <dbReference type="PROSITE-ProRule" id="PRU00339"/>
    </source>
</evidence>
<reference evidence="3 6" key="2">
    <citation type="submission" date="2019-12" db="EMBL/GenBank/DDBJ databases">
        <title>Draft genome sequence of Labilibaculum sp. strain 44 isolated from deep waters of Black Sea.</title>
        <authorList>
            <person name="Yadav S."/>
            <person name="Villanueva L."/>
        </authorList>
    </citation>
    <scope>NUCLEOTIDE SEQUENCE [LARGE SCALE GENOMIC DNA]</scope>
    <source>
        <strain evidence="3 6">44</strain>
    </source>
</reference>
<keyword evidence="5" id="KW-1185">Reference proteome</keyword>